<dbReference type="InterPro" id="IPR005025">
    <property type="entry name" value="FMN_Rdtase-like_dom"/>
</dbReference>
<dbReference type="Gene3D" id="3.40.50.360">
    <property type="match status" value="1"/>
</dbReference>
<evidence type="ECO:0000259" key="5">
    <source>
        <dbReference type="Pfam" id="PF03358"/>
    </source>
</evidence>
<keyword evidence="2" id="KW-0288">FMN</keyword>
<comment type="caution">
    <text evidence="6">The sequence shown here is derived from an EMBL/GenBank/DDBJ whole genome shotgun (WGS) entry which is preliminary data.</text>
</comment>
<dbReference type="InterPro" id="IPR029039">
    <property type="entry name" value="Flavoprotein-like_sf"/>
</dbReference>
<keyword evidence="1" id="KW-0285">Flavoprotein</keyword>
<dbReference type="STRING" id="1001994.MY1_1831"/>
<accession>F9CUE2</accession>
<feature type="domain" description="NADPH-dependent FMN reductase-like" evidence="5">
    <location>
        <begin position="5"/>
        <end position="144"/>
    </location>
</feature>
<gene>
    <name evidence="6" type="ORF">MY1_1831</name>
</gene>
<dbReference type="AlphaFoldDB" id="F9CUE2"/>
<sequence length="180" mass="20449">MVRIMKVVVISGSPRKNANTQVIMKYVYEYTKSKNVDTEFINLSDGQIECYRGPEEEYNEQTKNAAKDIMDADVWLIGSPIYNSFFSSALKNLFEYINYKKTEGKVAGIVILAASNIGFIDVQTLITQLLSYFRVIANPKAVFLTTEAISENAISKEEDKKRLRDMVDETLKIASKLHQD</sequence>
<evidence type="ECO:0000256" key="3">
    <source>
        <dbReference type="ARBA" id="ARBA00023002"/>
    </source>
</evidence>
<organism evidence="6 7">
    <name type="scientific">Nitrosarchaeum koreense MY1</name>
    <dbReference type="NCBI Taxonomy" id="1001994"/>
    <lineage>
        <taxon>Archaea</taxon>
        <taxon>Nitrososphaerota</taxon>
        <taxon>Nitrososphaeria</taxon>
        <taxon>Nitrosopumilales</taxon>
        <taxon>Nitrosopumilaceae</taxon>
        <taxon>Nitrosarchaeum</taxon>
    </lineage>
</organism>
<keyword evidence="7" id="KW-1185">Reference proteome</keyword>
<dbReference type="SUPFAM" id="SSF52218">
    <property type="entry name" value="Flavoproteins"/>
    <property type="match status" value="1"/>
</dbReference>
<dbReference type="Pfam" id="PF03358">
    <property type="entry name" value="FMN_red"/>
    <property type="match status" value="1"/>
</dbReference>
<evidence type="ECO:0000256" key="4">
    <source>
        <dbReference type="ARBA" id="ARBA00038292"/>
    </source>
</evidence>
<dbReference type="GO" id="GO:0016491">
    <property type="term" value="F:oxidoreductase activity"/>
    <property type="evidence" value="ECO:0007669"/>
    <property type="project" value="UniProtKB-KW"/>
</dbReference>
<dbReference type="PATRIC" id="fig|1001994.6.peg.1803"/>
<dbReference type="PANTHER" id="PTHR43408:SF2">
    <property type="entry name" value="FMN REDUCTASE (NADPH)"/>
    <property type="match status" value="1"/>
</dbReference>
<dbReference type="EMBL" id="AFPU01000001">
    <property type="protein sequence ID" value="EGP94576.1"/>
    <property type="molecule type" value="Genomic_DNA"/>
</dbReference>
<name>F9CUE2_9ARCH</name>
<dbReference type="RefSeq" id="WP_007551596.1">
    <property type="nucleotide sequence ID" value="NZ_AFPU01000001.1"/>
</dbReference>
<evidence type="ECO:0000256" key="1">
    <source>
        <dbReference type="ARBA" id="ARBA00022630"/>
    </source>
</evidence>
<dbReference type="PANTHER" id="PTHR43408">
    <property type="entry name" value="FMN REDUCTASE (NADPH)"/>
    <property type="match status" value="1"/>
</dbReference>
<evidence type="ECO:0000256" key="2">
    <source>
        <dbReference type="ARBA" id="ARBA00022643"/>
    </source>
</evidence>
<comment type="similarity">
    <text evidence="4">Belongs to the SsuE family. Isf subfamily.</text>
</comment>
<protein>
    <submittedName>
        <fullName evidence="6">NADPH-dependent FMN reductase</fullName>
    </submittedName>
</protein>
<keyword evidence="3" id="KW-0560">Oxidoreductase</keyword>
<evidence type="ECO:0000313" key="6">
    <source>
        <dbReference type="EMBL" id="EGP94576.1"/>
    </source>
</evidence>
<dbReference type="GeneID" id="56064189"/>
<dbReference type="InterPro" id="IPR051814">
    <property type="entry name" value="NAD(P)H-dep_FMN_reductase"/>
</dbReference>
<reference evidence="6 7" key="1">
    <citation type="journal article" date="2011" name="J. Bacteriol.">
        <title>Genome Sequence of an Ammonia-Oxidizing Soil Archaeon, "Candidatus Nitrosoarchaeum koreensis" MY1.</title>
        <authorList>
            <person name="Kim B.K."/>
            <person name="Jung M.Y."/>
            <person name="Yu D.S."/>
            <person name="Park S.J."/>
            <person name="Oh T.K."/>
            <person name="Rhee S.K."/>
            <person name="Kim J.F."/>
        </authorList>
    </citation>
    <scope>NUCLEOTIDE SEQUENCE [LARGE SCALE GENOMIC DNA]</scope>
    <source>
        <strain evidence="6 7">MY1</strain>
    </source>
</reference>
<evidence type="ECO:0000313" key="7">
    <source>
        <dbReference type="Proteomes" id="UP000004440"/>
    </source>
</evidence>
<dbReference type="Proteomes" id="UP000004440">
    <property type="component" value="Unassembled WGS sequence"/>
</dbReference>
<proteinExistence type="inferred from homology"/>